<gene>
    <name evidence="1" type="ORF">KCG53_08280</name>
</gene>
<dbReference type="EMBL" id="CP073118">
    <property type="protein sequence ID" value="UTG75235.1"/>
    <property type="molecule type" value="Genomic_DNA"/>
</dbReference>
<dbReference type="AlphaFoldDB" id="A0A9X9I4V8"/>
<evidence type="ECO:0000313" key="1">
    <source>
        <dbReference type="EMBL" id="UTG75235.1"/>
    </source>
</evidence>
<evidence type="ECO:0000313" key="2">
    <source>
        <dbReference type="Proteomes" id="UP001057336"/>
    </source>
</evidence>
<sequence length="62" mass="6906">MNLDLSFEVVNQQATTMAKYSDGCSGQRSDCCTRVCTRINNEASSTDAWDMYLEVNAGVLQY</sequence>
<accession>A0A9X9I4V8</accession>
<protein>
    <submittedName>
        <fullName evidence="1">Uncharacterized protein</fullName>
    </submittedName>
</protein>
<proteinExistence type="predicted"/>
<organism evidence="1 2">
    <name type="scientific">Neisseria subflava</name>
    <dbReference type="NCBI Taxonomy" id="28449"/>
    <lineage>
        <taxon>Bacteria</taxon>
        <taxon>Pseudomonadati</taxon>
        <taxon>Pseudomonadota</taxon>
        <taxon>Betaproteobacteria</taxon>
        <taxon>Neisseriales</taxon>
        <taxon>Neisseriaceae</taxon>
        <taxon>Neisseria</taxon>
    </lineage>
</organism>
<name>A0A9X9I4V8_NEISU</name>
<reference evidence="1" key="1">
    <citation type="submission" date="2021-04" db="EMBL/GenBank/DDBJ databases">
        <title>Characterizing Neisseria spp. as novel respiratory pathobionts in bronchiectasis.</title>
        <authorList>
            <person name="Li L."/>
            <person name="Mac Aogain M."/>
            <person name="Xu T."/>
            <person name="Jaggi T.K."/>
            <person name="Chan L.Y."/>
            <person name="Keir H.R."/>
            <person name="Dicker A.J."/>
            <person name="Qu J."/>
            <person name="Liu Y."/>
            <person name="Chen H.S."/>
            <person name="Koh M.S."/>
            <person name="Ong T.H."/>
            <person name="Lim A.Y.H."/>
            <person name="Abisheganaden J."/>
            <person name="Low T.B."/>
            <person name="Oliver B.G."/>
            <person name="Tan N.S."/>
            <person name="Fang M."/>
            <person name="Chalmers J.D."/>
            <person name="Chotirmall S.H."/>
        </authorList>
    </citation>
    <scope>NUCLEOTIDE SEQUENCE</scope>
    <source>
        <strain evidence="1">CG0073</strain>
    </source>
</reference>
<dbReference type="Proteomes" id="UP001057336">
    <property type="component" value="Chromosome"/>
</dbReference>